<evidence type="ECO:0000313" key="4">
    <source>
        <dbReference type="Proteomes" id="UP001176961"/>
    </source>
</evidence>
<feature type="domain" description="C2" evidence="2">
    <location>
        <begin position="44"/>
        <end position="190"/>
    </location>
</feature>
<organism evidence="3 4">
    <name type="scientific">Cylicocyclus nassatus</name>
    <name type="common">Nematode worm</name>
    <dbReference type="NCBI Taxonomy" id="53992"/>
    <lineage>
        <taxon>Eukaryota</taxon>
        <taxon>Metazoa</taxon>
        <taxon>Ecdysozoa</taxon>
        <taxon>Nematoda</taxon>
        <taxon>Chromadorea</taxon>
        <taxon>Rhabditida</taxon>
        <taxon>Rhabditina</taxon>
        <taxon>Rhabditomorpha</taxon>
        <taxon>Strongyloidea</taxon>
        <taxon>Strongylidae</taxon>
        <taxon>Cylicocyclus</taxon>
    </lineage>
</organism>
<dbReference type="EMBL" id="CATQJL010000316">
    <property type="protein sequence ID" value="CAJ0604697.1"/>
    <property type="molecule type" value="Genomic_DNA"/>
</dbReference>
<dbReference type="PANTHER" id="PTHR38626:SF3">
    <property type="entry name" value="PROTEIN CBG09935"/>
    <property type="match status" value="1"/>
</dbReference>
<dbReference type="InterPro" id="IPR057569">
    <property type="entry name" value="C2_nem"/>
</dbReference>
<reference evidence="3" key="1">
    <citation type="submission" date="2023-07" db="EMBL/GenBank/DDBJ databases">
        <authorList>
            <consortium name="CYATHOMIX"/>
        </authorList>
    </citation>
    <scope>NUCLEOTIDE SEQUENCE</scope>
    <source>
        <strain evidence="3">N/A</strain>
    </source>
</reference>
<keyword evidence="1" id="KW-0472">Membrane</keyword>
<protein>
    <recommendedName>
        <fullName evidence="2">C2 domain-containing protein</fullName>
    </recommendedName>
</protein>
<proteinExistence type="predicted"/>
<evidence type="ECO:0000313" key="3">
    <source>
        <dbReference type="EMBL" id="CAJ0604697.1"/>
    </source>
</evidence>
<dbReference type="Pfam" id="PF25330">
    <property type="entry name" value="C2_nem"/>
    <property type="match status" value="1"/>
</dbReference>
<keyword evidence="1" id="KW-1133">Transmembrane helix</keyword>
<dbReference type="InterPro" id="IPR040426">
    <property type="entry name" value="C05B5.4-like"/>
</dbReference>
<evidence type="ECO:0000259" key="2">
    <source>
        <dbReference type="Pfam" id="PF25330"/>
    </source>
</evidence>
<keyword evidence="1" id="KW-0812">Transmembrane</keyword>
<keyword evidence="4" id="KW-1185">Reference proteome</keyword>
<name>A0AA36H669_CYLNA</name>
<accession>A0AA36H669</accession>
<feature type="transmembrane region" description="Helical" evidence="1">
    <location>
        <begin position="238"/>
        <end position="257"/>
    </location>
</feature>
<dbReference type="Proteomes" id="UP001176961">
    <property type="component" value="Unassembled WGS sequence"/>
</dbReference>
<gene>
    <name evidence="3" type="ORF">CYNAS_LOCUS16680</name>
</gene>
<evidence type="ECO:0000256" key="1">
    <source>
        <dbReference type="SAM" id="Phobius"/>
    </source>
</evidence>
<dbReference type="AlphaFoldDB" id="A0AA36H669"/>
<sequence length="278" mass="31808">MSELRFLDLSQSSRIQDVTVAFPTNEWLKMLLFLALLPVILAESFWKTAELLRVDWREGCLTTAGCSHPRFKILKNMLPLKEKISISWPVSEDFVQDYSRPFVSHWAKGIPEDLILSCQVVGTDPTYGFPRICDQTASIRVFKDNASDGNRPQLATITTSHPEEELGKKLVEIRAKCFNATIAVQKHKERCPWCPDPSEVTLLQQTLPKDVLSTDSTSVFMRLLGDDNIMPLCRSWQGSLLCLRLASLVFWSLFFVWKGLIAKFLRNRALNYVLVQIW</sequence>
<comment type="caution">
    <text evidence="3">The sequence shown here is derived from an EMBL/GenBank/DDBJ whole genome shotgun (WGS) entry which is preliminary data.</text>
</comment>
<dbReference type="PANTHER" id="PTHR38626">
    <property type="entry name" value="SKN-1 DEPENDENT ZYGOTIC TRANSCRIPT-RELATED"/>
    <property type="match status" value="1"/>
</dbReference>